<evidence type="ECO:0000259" key="13">
    <source>
        <dbReference type="PROSITE" id="PS50862"/>
    </source>
</evidence>
<dbReference type="InterPro" id="IPR033656">
    <property type="entry name" value="HisRS_anticodon"/>
</dbReference>
<dbReference type="KEGG" id="bacg:D2962_09055"/>
<evidence type="ECO:0000256" key="8">
    <source>
        <dbReference type="ARBA" id="ARBA00022917"/>
    </source>
</evidence>
<comment type="subunit">
    <text evidence="3 11">Homodimer.</text>
</comment>
<protein>
    <recommendedName>
        <fullName evidence="11">Histidine--tRNA ligase</fullName>
        <ecNumber evidence="11">6.1.1.21</ecNumber>
    </recommendedName>
    <alternativeName>
        <fullName evidence="11">Histidyl-tRNA synthetase</fullName>
        <shortName evidence="11">HisRS</shortName>
    </alternativeName>
</protein>
<dbReference type="GO" id="GO:0005524">
    <property type="term" value="F:ATP binding"/>
    <property type="evidence" value="ECO:0007669"/>
    <property type="project" value="UniProtKB-UniRule"/>
</dbReference>
<feature type="binding site" evidence="12">
    <location>
        <position position="130"/>
    </location>
    <ligand>
        <name>L-histidine</name>
        <dbReference type="ChEBI" id="CHEBI:57595"/>
    </ligand>
</feature>
<evidence type="ECO:0000313" key="14">
    <source>
        <dbReference type="EMBL" id="AYO30743.1"/>
    </source>
</evidence>
<evidence type="ECO:0000256" key="7">
    <source>
        <dbReference type="ARBA" id="ARBA00022840"/>
    </source>
</evidence>
<evidence type="ECO:0000256" key="10">
    <source>
        <dbReference type="ARBA" id="ARBA00047639"/>
    </source>
</evidence>
<comment type="similarity">
    <text evidence="2 11">Belongs to the class-II aminoacyl-tRNA synthetase family.</text>
</comment>
<dbReference type="PANTHER" id="PTHR43707">
    <property type="entry name" value="HISTIDYL-TRNA SYNTHETASE"/>
    <property type="match status" value="1"/>
</dbReference>
<dbReference type="Pfam" id="PF03129">
    <property type="entry name" value="HGTP_anticodon"/>
    <property type="match status" value="1"/>
</dbReference>
<keyword evidence="8 11" id="KW-0648">Protein biosynthesis</keyword>
<dbReference type="Pfam" id="PF13393">
    <property type="entry name" value="tRNA-synt_His"/>
    <property type="match status" value="1"/>
</dbReference>
<sequence>MFTQAPRGTRDVLPEEAGNWVFLENKFREICHEFSYKEIRTPVFEHTELFQRGVGETTDIVEKEMYTFQDKSGRSITLKPEGTAPTVRAYIEHKLYTQPMPVKLFYIIPGFRYERPQAGRLREFHQFGIEAFGSDSPHIDVEIMVLGIMFLKNLGLDDIKLHINSIGCEICRADYKKALKDFLDESKQNLCNTCNSRLNRNPLRILDCKNPECQRALKEAPVVLDYLCDECKAHFEAIKNDLSLINIDYTVNPRIVRGLDYYTRTVFEIISEDLGAQSTVCGGGRYDNLIQECGGPPTPAAGFGMGIERLITILEKKNLLKIPEEKVDIYIAPLKEEYVDTALKLLYSFRESGISAETDYLKRSLKAQMKYANKIMAQFAIIIGEEEVNSGFYTVKDLTAGEQQKVARDKIFEYISNCIRKGCDKFE</sequence>
<dbReference type="InterPro" id="IPR004516">
    <property type="entry name" value="HisRS/HisZ"/>
</dbReference>
<dbReference type="RefSeq" id="WP_122014786.1">
    <property type="nucleotide sequence ID" value="NZ_CP033169.1"/>
</dbReference>
<evidence type="ECO:0000256" key="6">
    <source>
        <dbReference type="ARBA" id="ARBA00022741"/>
    </source>
</evidence>
<keyword evidence="15" id="KW-1185">Reference proteome</keyword>
<feature type="binding site" evidence="12">
    <location>
        <begin position="81"/>
        <end position="83"/>
    </location>
    <ligand>
        <name>L-histidine</name>
        <dbReference type="ChEBI" id="CHEBI:57595"/>
    </ligand>
</feature>
<dbReference type="SUPFAM" id="SSF55681">
    <property type="entry name" value="Class II aaRS and biotin synthetases"/>
    <property type="match status" value="1"/>
</dbReference>
<reference evidence="14 15" key="1">
    <citation type="submission" date="2018-10" db="EMBL/GenBank/DDBJ databases">
        <authorList>
            <person name="Zhang X."/>
        </authorList>
    </citation>
    <scope>NUCLEOTIDE SEQUENCE [LARGE SCALE GENOMIC DNA]</scope>
    <source>
        <strain evidence="14 15">SK-G1</strain>
    </source>
</reference>
<dbReference type="GO" id="GO:0006427">
    <property type="term" value="P:histidyl-tRNA aminoacylation"/>
    <property type="evidence" value="ECO:0007669"/>
    <property type="project" value="UniProtKB-UniRule"/>
</dbReference>
<keyword evidence="9 11" id="KW-0030">Aminoacyl-tRNA synthetase</keyword>
<dbReference type="InterPro" id="IPR036621">
    <property type="entry name" value="Anticodon-bd_dom_sf"/>
</dbReference>
<dbReference type="InterPro" id="IPR006195">
    <property type="entry name" value="aa-tRNA-synth_II"/>
</dbReference>
<dbReference type="Gene3D" id="3.30.930.10">
    <property type="entry name" value="Bira Bifunctional Protein, Domain 2"/>
    <property type="match status" value="1"/>
</dbReference>
<evidence type="ECO:0000256" key="2">
    <source>
        <dbReference type="ARBA" id="ARBA00008226"/>
    </source>
</evidence>
<comment type="subcellular location">
    <subcellularLocation>
        <location evidence="1 11">Cytoplasm</location>
    </subcellularLocation>
</comment>
<dbReference type="GO" id="GO:0140096">
    <property type="term" value="F:catalytic activity, acting on a protein"/>
    <property type="evidence" value="ECO:0007669"/>
    <property type="project" value="UniProtKB-ARBA"/>
</dbReference>
<dbReference type="InterPro" id="IPR015807">
    <property type="entry name" value="His-tRNA-ligase"/>
</dbReference>
<comment type="catalytic activity">
    <reaction evidence="10 11">
        <text>tRNA(His) + L-histidine + ATP = L-histidyl-tRNA(His) + AMP + diphosphate + H(+)</text>
        <dbReference type="Rhea" id="RHEA:17313"/>
        <dbReference type="Rhea" id="RHEA-COMP:9665"/>
        <dbReference type="Rhea" id="RHEA-COMP:9689"/>
        <dbReference type="ChEBI" id="CHEBI:15378"/>
        <dbReference type="ChEBI" id="CHEBI:30616"/>
        <dbReference type="ChEBI" id="CHEBI:33019"/>
        <dbReference type="ChEBI" id="CHEBI:57595"/>
        <dbReference type="ChEBI" id="CHEBI:78442"/>
        <dbReference type="ChEBI" id="CHEBI:78527"/>
        <dbReference type="ChEBI" id="CHEBI:456215"/>
        <dbReference type="EC" id="6.1.1.21"/>
    </reaction>
</comment>
<dbReference type="Proteomes" id="UP000280960">
    <property type="component" value="Chromosome"/>
</dbReference>
<feature type="binding site" evidence="12">
    <location>
        <position position="112"/>
    </location>
    <ligand>
        <name>L-histidine</name>
        <dbReference type="ChEBI" id="CHEBI:57595"/>
    </ligand>
</feature>
<dbReference type="HAMAP" id="MF_00127">
    <property type="entry name" value="His_tRNA_synth"/>
    <property type="match status" value="1"/>
</dbReference>
<dbReference type="FunFam" id="3.30.930.10:FF:000005">
    <property type="entry name" value="Histidine--tRNA ligase"/>
    <property type="match status" value="1"/>
</dbReference>
<evidence type="ECO:0000256" key="5">
    <source>
        <dbReference type="ARBA" id="ARBA00022598"/>
    </source>
</evidence>
<organism evidence="14 15">
    <name type="scientific">Biomaibacter acetigenes</name>
    <dbReference type="NCBI Taxonomy" id="2316383"/>
    <lineage>
        <taxon>Bacteria</taxon>
        <taxon>Bacillati</taxon>
        <taxon>Bacillota</taxon>
        <taxon>Clostridia</taxon>
        <taxon>Thermosediminibacterales</taxon>
        <taxon>Tepidanaerobacteraceae</taxon>
        <taxon>Biomaibacter</taxon>
    </lineage>
</organism>
<dbReference type="PROSITE" id="PS50862">
    <property type="entry name" value="AA_TRNA_LIGASE_II"/>
    <property type="match status" value="1"/>
</dbReference>
<dbReference type="EC" id="6.1.1.21" evidence="11"/>
<evidence type="ECO:0000256" key="1">
    <source>
        <dbReference type="ARBA" id="ARBA00004496"/>
    </source>
</evidence>
<keyword evidence="5 11" id="KW-0436">Ligase</keyword>
<dbReference type="GO" id="GO:0016740">
    <property type="term" value="F:transferase activity"/>
    <property type="evidence" value="ECO:0007669"/>
    <property type="project" value="UniProtKB-ARBA"/>
</dbReference>
<name>A0A3G2R5K4_9FIRM</name>
<accession>A0A3G2R5K4</accession>
<dbReference type="InterPro" id="IPR041715">
    <property type="entry name" value="HisRS-like_core"/>
</dbReference>
<dbReference type="NCBIfam" id="TIGR00442">
    <property type="entry name" value="hisS"/>
    <property type="match status" value="1"/>
</dbReference>
<dbReference type="InterPro" id="IPR045864">
    <property type="entry name" value="aa-tRNA-synth_II/BPL/LPL"/>
</dbReference>
<dbReference type="CDD" id="cd00859">
    <property type="entry name" value="HisRS_anticodon"/>
    <property type="match status" value="1"/>
</dbReference>
<dbReference type="GO" id="GO:0004821">
    <property type="term" value="F:histidine-tRNA ligase activity"/>
    <property type="evidence" value="ECO:0007669"/>
    <property type="project" value="UniProtKB-UniRule"/>
</dbReference>
<keyword evidence="6 11" id="KW-0547">Nucleotide-binding</keyword>
<keyword evidence="4 11" id="KW-0963">Cytoplasm</keyword>
<feature type="binding site" evidence="12">
    <location>
        <position position="126"/>
    </location>
    <ligand>
        <name>L-histidine</name>
        <dbReference type="ChEBI" id="CHEBI:57595"/>
    </ligand>
</feature>
<dbReference type="PIRSF" id="PIRSF001549">
    <property type="entry name" value="His-tRNA_synth"/>
    <property type="match status" value="1"/>
</dbReference>
<dbReference type="PANTHER" id="PTHR43707:SF1">
    <property type="entry name" value="HISTIDINE--TRNA LIGASE, MITOCHONDRIAL-RELATED"/>
    <property type="match status" value="1"/>
</dbReference>
<evidence type="ECO:0000256" key="12">
    <source>
        <dbReference type="PIRSR" id="PIRSR001549-1"/>
    </source>
</evidence>
<evidence type="ECO:0000256" key="9">
    <source>
        <dbReference type="ARBA" id="ARBA00023146"/>
    </source>
</evidence>
<evidence type="ECO:0000256" key="4">
    <source>
        <dbReference type="ARBA" id="ARBA00022490"/>
    </source>
</evidence>
<proteinExistence type="inferred from homology"/>
<dbReference type="SUPFAM" id="SSF52954">
    <property type="entry name" value="Class II aaRS ABD-related"/>
    <property type="match status" value="1"/>
</dbReference>
<dbReference type="CDD" id="cd00773">
    <property type="entry name" value="HisRS-like_core"/>
    <property type="match status" value="1"/>
</dbReference>
<dbReference type="GO" id="GO:0005737">
    <property type="term" value="C:cytoplasm"/>
    <property type="evidence" value="ECO:0007669"/>
    <property type="project" value="UniProtKB-SubCell"/>
</dbReference>
<dbReference type="EMBL" id="CP033169">
    <property type="protein sequence ID" value="AYO30743.1"/>
    <property type="molecule type" value="Genomic_DNA"/>
</dbReference>
<evidence type="ECO:0000256" key="3">
    <source>
        <dbReference type="ARBA" id="ARBA00011738"/>
    </source>
</evidence>
<dbReference type="InterPro" id="IPR004154">
    <property type="entry name" value="Anticodon-bd"/>
</dbReference>
<evidence type="ECO:0000256" key="11">
    <source>
        <dbReference type="HAMAP-Rule" id="MF_00127"/>
    </source>
</evidence>
<dbReference type="AlphaFoldDB" id="A0A3G2R5K4"/>
<keyword evidence="7 11" id="KW-0067">ATP-binding</keyword>
<dbReference type="Gene3D" id="3.40.50.800">
    <property type="entry name" value="Anticodon-binding domain"/>
    <property type="match status" value="1"/>
</dbReference>
<feature type="binding site" evidence="12">
    <location>
        <begin position="261"/>
        <end position="262"/>
    </location>
    <ligand>
        <name>L-histidine</name>
        <dbReference type="ChEBI" id="CHEBI:57595"/>
    </ligand>
</feature>
<evidence type="ECO:0000313" key="15">
    <source>
        <dbReference type="Proteomes" id="UP000280960"/>
    </source>
</evidence>
<feature type="domain" description="Aminoacyl-transfer RNA synthetases class-II family profile" evidence="13">
    <location>
        <begin position="23"/>
        <end position="323"/>
    </location>
</feature>
<feature type="binding site" evidence="12">
    <location>
        <position position="257"/>
    </location>
    <ligand>
        <name>L-histidine</name>
        <dbReference type="ChEBI" id="CHEBI:57595"/>
    </ligand>
</feature>
<gene>
    <name evidence="11" type="primary">hisS</name>
    <name evidence="14" type="ORF">D2962_09055</name>
</gene>